<keyword evidence="3" id="KW-1185">Reference proteome</keyword>
<dbReference type="Proteomes" id="UP000313849">
    <property type="component" value="Unassembled WGS sequence"/>
</dbReference>
<feature type="compositionally biased region" description="Acidic residues" evidence="1">
    <location>
        <begin position="226"/>
        <end position="252"/>
    </location>
</feature>
<protein>
    <recommendedName>
        <fullName evidence="4">Replicase polyprotein 1ab</fullName>
    </recommendedName>
</protein>
<feature type="region of interest" description="Disordered" evidence="1">
    <location>
        <begin position="226"/>
        <end position="365"/>
    </location>
</feature>
<organism evidence="2 3">
    <name type="scientific">Miniimonas arenae</name>
    <dbReference type="NCBI Taxonomy" id="676201"/>
    <lineage>
        <taxon>Bacteria</taxon>
        <taxon>Bacillati</taxon>
        <taxon>Actinomycetota</taxon>
        <taxon>Actinomycetes</taxon>
        <taxon>Micrococcales</taxon>
        <taxon>Beutenbergiaceae</taxon>
        <taxon>Miniimonas</taxon>
    </lineage>
</organism>
<gene>
    <name evidence="2" type="ORF">FH969_03560</name>
</gene>
<feature type="compositionally biased region" description="Acidic residues" evidence="1">
    <location>
        <begin position="356"/>
        <end position="365"/>
    </location>
</feature>
<feature type="compositionally biased region" description="Acidic residues" evidence="1">
    <location>
        <begin position="271"/>
        <end position="290"/>
    </location>
</feature>
<name>A0A5C5BDR9_9MICO</name>
<evidence type="ECO:0008006" key="4">
    <source>
        <dbReference type="Google" id="ProtNLM"/>
    </source>
</evidence>
<evidence type="ECO:0000313" key="3">
    <source>
        <dbReference type="Proteomes" id="UP000313849"/>
    </source>
</evidence>
<evidence type="ECO:0000256" key="1">
    <source>
        <dbReference type="SAM" id="MobiDB-lite"/>
    </source>
</evidence>
<comment type="caution">
    <text evidence="2">The sequence shown here is derived from an EMBL/GenBank/DDBJ whole genome shotgun (WGS) entry which is preliminary data.</text>
</comment>
<proteinExistence type="predicted"/>
<feature type="compositionally biased region" description="Acidic residues" evidence="1">
    <location>
        <begin position="309"/>
        <end position="323"/>
    </location>
</feature>
<dbReference type="AlphaFoldDB" id="A0A5C5BDR9"/>
<dbReference type="OrthoDB" id="3215237at2"/>
<accession>A0A5C5BDR9</accession>
<sequence>MRPGQDRRAERPQEPFLPEEIEFSMLDREVRRSLRGLTKENAERVGLHLVMAGRLLDVDPELAYEHAQAAGRRAARIDVVREAMALTAYATGRYAETLREIRTARRLSGVDGHRALEADAERGLGRPERAIAIVREAAGKVTTAESIELTIVEAGARIDMGEAEVALLLLDELTVPARFGELAARVEAAKEPALRALGRADEADAVAAATEDVGVIEVDEDVEVFDLDESEDADGDQIDDVDASEDESDEVFEPVAVSADEPDDASGVAGEPDEADDSAGEPDDTTDADDELHSADSASDLADAPVEVLEVDEESEDVPDDVDISVAPGTDDPDPVEAQATEDVPESADVSAEGPVTEDEEGRLF</sequence>
<evidence type="ECO:0000313" key="2">
    <source>
        <dbReference type="EMBL" id="TNU76328.1"/>
    </source>
</evidence>
<dbReference type="EMBL" id="VENP01000008">
    <property type="protein sequence ID" value="TNU76328.1"/>
    <property type="molecule type" value="Genomic_DNA"/>
</dbReference>
<reference evidence="2 3" key="1">
    <citation type="submission" date="2019-06" db="EMBL/GenBank/DDBJ databases">
        <title>Draft genome sequence of Miniimonas arenae KCTC 19750T isolated from sea sand.</title>
        <authorList>
            <person name="Park S.-J."/>
        </authorList>
    </citation>
    <scope>NUCLEOTIDE SEQUENCE [LARGE SCALE GENOMIC DNA]</scope>
    <source>
        <strain evidence="2 3">KCTC 19750</strain>
    </source>
</reference>
<feature type="compositionally biased region" description="Low complexity" evidence="1">
    <location>
        <begin position="295"/>
        <end position="308"/>
    </location>
</feature>